<keyword evidence="2" id="KW-1185">Reference proteome</keyword>
<organism evidence="1 2">
    <name type="scientific">Diphasiastrum complanatum</name>
    <name type="common">Issler's clubmoss</name>
    <name type="synonym">Lycopodium complanatum</name>
    <dbReference type="NCBI Taxonomy" id="34168"/>
    <lineage>
        <taxon>Eukaryota</taxon>
        <taxon>Viridiplantae</taxon>
        <taxon>Streptophyta</taxon>
        <taxon>Embryophyta</taxon>
        <taxon>Tracheophyta</taxon>
        <taxon>Lycopodiopsida</taxon>
        <taxon>Lycopodiales</taxon>
        <taxon>Lycopodiaceae</taxon>
        <taxon>Lycopodioideae</taxon>
        <taxon>Diphasiastrum</taxon>
    </lineage>
</organism>
<proteinExistence type="predicted"/>
<sequence>MKRAVKFVFGNISKLLCWLSSGKCVRHLLGRRTLHRNGCRSALFRHFTKRNLNHSSSFDELASLDSPLLFGSQPEPAWPSILAPLQKNDIYHPDILFLPSKTSPRLDL</sequence>
<name>A0ACC2E039_DIPCM</name>
<evidence type="ECO:0000313" key="1">
    <source>
        <dbReference type="EMBL" id="KAJ7559842.1"/>
    </source>
</evidence>
<dbReference type="EMBL" id="CM055095">
    <property type="protein sequence ID" value="KAJ7559842.1"/>
    <property type="molecule type" value="Genomic_DNA"/>
</dbReference>
<protein>
    <submittedName>
        <fullName evidence="1">Uncharacterized protein</fullName>
    </submittedName>
</protein>
<evidence type="ECO:0000313" key="2">
    <source>
        <dbReference type="Proteomes" id="UP001162992"/>
    </source>
</evidence>
<accession>A0ACC2E039</accession>
<comment type="caution">
    <text evidence="1">The sequence shown here is derived from an EMBL/GenBank/DDBJ whole genome shotgun (WGS) entry which is preliminary data.</text>
</comment>
<dbReference type="Proteomes" id="UP001162992">
    <property type="component" value="Chromosome 4"/>
</dbReference>
<reference evidence="2" key="1">
    <citation type="journal article" date="2024" name="Proc. Natl. Acad. Sci. U.S.A.">
        <title>Extraordinary preservation of gene collinearity over three hundred million years revealed in homosporous lycophytes.</title>
        <authorList>
            <person name="Li C."/>
            <person name="Wickell D."/>
            <person name="Kuo L.Y."/>
            <person name="Chen X."/>
            <person name="Nie B."/>
            <person name="Liao X."/>
            <person name="Peng D."/>
            <person name="Ji J."/>
            <person name="Jenkins J."/>
            <person name="Williams M."/>
            <person name="Shu S."/>
            <person name="Plott C."/>
            <person name="Barry K."/>
            <person name="Rajasekar S."/>
            <person name="Grimwood J."/>
            <person name="Han X."/>
            <person name="Sun S."/>
            <person name="Hou Z."/>
            <person name="He W."/>
            <person name="Dai G."/>
            <person name="Sun C."/>
            <person name="Schmutz J."/>
            <person name="Leebens-Mack J.H."/>
            <person name="Li F.W."/>
            <person name="Wang L."/>
        </authorList>
    </citation>
    <scope>NUCLEOTIDE SEQUENCE [LARGE SCALE GENOMIC DNA]</scope>
    <source>
        <strain evidence="2">cv. PW_Plant_1</strain>
    </source>
</reference>
<gene>
    <name evidence="1" type="ORF">O6H91_04G103100</name>
</gene>